<dbReference type="Proteomes" id="UP000789595">
    <property type="component" value="Unassembled WGS sequence"/>
</dbReference>
<evidence type="ECO:0000313" key="2">
    <source>
        <dbReference type="EMBL" id="CAH0366945.1"/>
    </source>
</evidence>
<organism evidence="2 3">
    <name type="scientific">Pelagomonas calceolata</name>
    <dbReference type="NCBI Taxonomy" id="35677"/>
    <lineage>
        <taxon>Eukaryota</taxon>
        <taxon>Sar</taxon>
        <taxon>Stramenopiles</taxon>
        <taxon>Ochrophyta</taxon>
        <taxon>Pelagophyceae</taxon>
        <taxon>Pelagomonadales</taxon>
        <taxon>Pelagomonadaceae</taxon>
        <taxon>Pelagomonas</taxon>
    </lineage>
</organism>
<evidence type="ECO:0000256" key="1">
    <source>
        <dbReference type="SAM" id="MobiDB-lite"/>
    </source>
</evidence>
<evidence type="ECO:0000313" key="3">
    <source>
        <dbReference type="Proteomes" id="UP000789595"/>
    </source>
</evidence>
<gene>
    <name evidence="2" type="ORF">PECAL_1P34600</name>
</gene>
<keyword evidence="3" id="KW-1185">Reference proteome</keyword>
<protein>
    <submittedName>
        <fullName evidence="2">Uncharacterized protein</fullName>
    </submittedName>
</protein>
<name>A0A8J2WFZ5_9STRA</name>
<comment type="caution">
    <text evidence="2">The sequence shown here is derived from an EMBL/GenBank/DDBJ whole genome shotgun (WGS) entry which is preliminary data.</text>
</comment>
<sequence>MSDSDSSSYGVYAEDETFEQMMDRMESRDTSDEEGSDKPTQRRYSVALDGAASFSVCDRSKRSVALRRAIACFADYEPPFDSDQTSAMFEDALPAVARGEGAFEVTEGHRHLFVGGTLVQVAARMVDAPLAAVEAVIWGELLAREGATCLRRLSDDELIYVQRRDNGDAVVHARITRADVVVIACCSVECDLAPATRVLPLQGYVLAANGGTTQLTWVREADVADASALHAVLAANDARVDMLVARCVK</sequence>
<proteinExistence type="predicted"/>
<feature type="compositionally biased region" description="Basic and acidic residues" evidence="1">
    <location>
        <begin position="21"/>
        <end position="40"/>
    </location>
</feature>
<feature type="region of interest" description="Disordered" evidence="1">
    <location>
        <begin position="1"/>
        <end position="41"/>
    </location>
</feature>
<reference evidence="2" key="1">
    <citation type="submission" date="2021-11" db="EMBL/GenBank/DDBJ databases">
        <authorList>
            <consortium name="Genoscope - CEA"/>
            <person name="William W."/>
        </authorList>
    </citation>
    <scope>NUCLEOTIDE SEQUENCE</scope>
</reference>
<dbReference type="AlphaFoldDB" id="A0A8J2WFZ5"/>
<accession>A0A8J2WFZ5</accession>
<dbReference type="EMBL" id="CAKKNE010000001">
    <property type="protein sequence ID" value="CAH0366945.1"/>
    <property type="molecule type" value="Genomic_DNA"/>
</dbReference>